<accession>A0ABQ2HL06</accession>
<dbReference type="Pfam" id="PF10882">
    <property type="entry name" value="bPH_5"/>
    <property type="match status" value="1"/>
</dbReference>
<comment type="caution">
    <text evidence="3">The sequence shown here is derived from an EMBL/GenBank/DDBJ whole genome shotgun (WGS) entry which is preliminary data.</text>
</comment>
<keyword evidence="1" id="KW-0812">Transmembrane</keyword>
<evidence type="ECO:0000313" key="4">
    <source>
        <dbReference type="Proteomes" id="UP000632339"/>
    </source>
</evidence>
<proteinExistence type="predicted"/>
<feature type="transmembrane region" description="Helical" evidence="1">
    <location>
        <begin position="39"/>
        <end position="58"/>
    </location>
</feature>
<keyword evidence="1" id="KW-0472">Membrane</keyword>
<organism evidence="3 4">
    <name type="scientific">Dyadobacter beijingensis</name>
    <dbReference type="NCBI Taxonomy" id="365489"/>
    <lineage>
        <taxon>Bacteria</taxon>
        <taxon>Pseudomonadati</taxon>
        <taxon>Bacteroidota</taxon>
        <taxon>Cytophagia</taxon>
        <taxon>Cytophagales</taxon>
        <taxon>Spirosomataceae</taxon>
        <taxon>Dyadobacter</taxon>
    </lineage>
</organism>
<dbReference type="Proteomes" id="UP000632339">
    <property type="component" value="Unassembled WGS sequence"/>
</dbReference>
<protein>
    <recommendedName>
        <fullName evidence="2">Bacterial Pleckstrin homology domain-containing protein</fullName>
    </recommendedName>
</protein>
<name>A0ABQ2HL06_9BACT</name>
<evidence type="ECO:0000313" key="3">
    <source>
        <dbReference type="EMBL" id="GGM84086.1"/>
    </source>
</evidence>
<keyword evidence="1" id="KW-1133">Transmembrane helix</keyword>
<keyword evidence="4" id="KW-1185">Reference proteome</keyword>
<feature type="domain" description="Bacterial Pleckstrin homology" evidence="2">
    <location>
        <begin position="62"/>
        <end position="160"/>
    </location>
</feature>
<feature type="transmembrane region" description="Helical" evidence="1">
    <location>
        <begin position="12"/>
        <end position="33"/>
    </location>
</feature>
<evidence type="ECO:0000259" key="2">
    <source>
        <dbReference type="Pfam" id="PF10882"/>
    </source>
</evidence>
<dbReference type="EMBL" id="BMLI01000001">
    <property type="protein sequence ID" value="GGM84086.1"/>
    <property type="molecule type" value="Genomic_DNA"/>
</dbReference>
<reference evidence="4" key="1">
    <citation type="journal article" date="2019" name="Int. J. Syst. Evol. Microbiol.">
        <title>The Global Catalogue of Microorganisms (GCM) 10K type strain sequencing project: providing services to taxonomists for standard genome sequencing and annotation.</title>
        <authorList>
            <consortium name="The Broad Institute Genomics Platform"/>
            <consortium name="The Broad Institute Genome Sequencing Center for Infectious Disease"/>
            <person name="Wu L."/>
            <person name="Ma J."/>
        </authorList>
    </citation>
    <scope>NUCLEOTIDE SEQUENCE [LARGE SCALE GENOMIC DNA]</scope>
    <source>
        <strain evidence="4">CGMCC 1.6375</strain>
    </source>
</reference>
<dbReference type="RefSeq" id="WP_019945714.1">
    <property type="nucleotide sequence ID" value="NZ_BMLI01000001.1"/>
</dbReference>
<gene>
    <name evidence="3" type="ORF">GCM10010967_14850</name>
</gene>
<dbReference type="InterPro" id="IPR027783">
    <property type="entry name" value="Bacterial_PH-related"/>
</dbReference>
<sequence length="166" mass="18657">MKYSASLDKSTQIITIAITALFAGIGIFELLTFSGDARIGAYFSVGILSAVYWAAYIYRPTGYTLTDDELIIHRPISNVVYPRRFESTRVIDKESLKYTIRTFGVGAFWGYFGKFYNTALGKMTWYVTRRDQLILIKMTDGKTILVSPDDLNGFAKALENTPSTIS</sequence>
<evidence type="ECO:0000256" key="1">
    <source>
        <dbReference type="SAM" id="Phobius"/>
    </source>
</evidence>